<dbReference type="EMBL" id="CP012333">
    <property type="protein sequence ID" value="AKU93398.1"/>
    <property type="molecule type" value="Genomic_DNA"/>
</dbReference>
<sequence length="53" mass="5558">MGAAVQTWGVAPVVARLVFVLPKEPDALPEECDEFFRAHQPQRHGGGGGSGGQ</sequence>
<dbReference type="KEGG" id="llu:AKJ09_00062"/>
<evidence type="ECO:0000313" key="2">
    <source>
        <dbReference type="Proteomes" id="UP000064967"/>
    </source>
</evidence>
<keyword evidence="2" id="KW-1185">Reference proteome</keyword>
<name>A0A0K1PIM4_9BACT</name>
<gene>
    <name evidence="1" type="ORF">AKJ09_00062</name>
</gene>
<dbReference type="Proteomes" id="UP000064967">
    <property type="component" value="Chromosome"/>
</dbReference>
<protein>
    <submittedName>
        <fullName evidence="1">Uncharacterized protein</fullName>
    </submittedName>
</protein>
<dbReference type="AlphaFoldDB" id="A0A0K1PIM4"/>
<reference evidence="1 2" key="1">
    <citation type="submission" date="2015-08" db="EMBL/GenBank/DDBJ databases">
        <authorList>
            <person name="Babu N.S."/>
            <person name="Beckwith C.J."/>
            <person name="Beseler K.G."/>
            <person name="Brison A."/>
            <person name="Carone J.V."/>
            <person name="Caskin T.P."/>
            <person name="Diamond M."/>
            <person name="Durham M.E."/>
            <person name="Foxe J.M."/>
            <person name="Go M."/>
            <person name="Henderson B.A."/>
            <person name="Jones I.B."/>
            <person name="McGettigan J.A."/>
            <person name="Micheletti S.J."/>
            <person name="Nasrallah M.E."/>
            <person name="Ortiz D."/>
            <person name="Piller C.R."/>
            <person name="Privatt S.R."/>
            <person name="Schneider S.L."/>
            <person name="Sharp S."/>
            <person name="Smith T.C."/>
            <person name="Stanton J.D."/>
            <person name="Ullery H.E."/>
            <person name="Wilson R.J."/>
            <person name="Serrano M.G."/>
            <person name="Buck G."/>
            <person name="Lee V."/>
            <person name="Wang Y."/>
            <person name="Carvalho R."/>
            <person name="Voegtly L."/>
            <person name="Shi R."/>
            <person name="Duckworth R."/>
            <person name="Johnson A."/>
            <person name="Loviza R."/>
            <person name="Walstead R."/>
            <person name="Shah Z."/>
            <person name="Kiflezghi M."/>
            <person name="Wade K."/>
            <person name="Ball S.L."/>
            <person name="Bradley K.W."/>
            <person name="Asai D.J."/>
            <person name="Bowman C.A."/>
            <person name="Russell D.A."/>
            <person name="Pope W.H."/>
            <person name="Jacobs-Sera D."/>
            <person name="Hendrix R.W."/>
            <person name="Hatfull G.F."/>
        </authorList>
    </citation>
    <scope>NUCLEOTIDE SEQUENCE [LARGE SCALE GENOMIC DNA]</scope>
    <source>
        <strain evidence="1 2">DSM 27648</strain>
    </source>
</reference>
<accession>A0A0K1PIM4</accession>
<organism evidence="1 2">
    <name type="scientific">Labilithrix luteola</name>
    <dbReference type="NCBI Taxonomy" id="1391654"/>
    <lineage>
        <taxon>Bacteria</taxon>
        <taxon>Pseudomonadati</taxon>
        <taxon>Myxococcota</taxon>
        <taxon>Polyangia</taxon>
        <taxon>Polyangiales</taxon>
        <taxon>Labilitrichaceae</taxon>
        <taxon>Labilithrix</taxon>
    </lineage>
</organism>
<evidence type="ECO:0000313" key="1">
    <source>
        <dbReference type="EMBL" id="AKU93398.1"/>
    </source>
</evidence>
<proteinExistence type="predicted"/>